<dbReference type="EMBL" id="AJZO02000195">
    <property type="protein sequence ID" value="OEF47384.1"/>
    <property type="molecule type" value="Genomic_DNA"/>
</dbReference>
<gene>
    <name evidence="2" type="ORF">A163_21670</name>
</gene>
<dbReference type="InterPro" id="IPR001633">
    <property type="entry name" value="EAL_dom"/>
</dbReference>
<evidence type="ECO:0000313" key="3">
    <source>
        <dbReference type="Proteomes" id="UP000094638"/>
    </source>
</evidence>
<protein>
    <recommendedName>
        <fullName evidence="1">EAL domain-containing protein</fullName>
    </recommendedName>
</protein>
<proteinExistence type="predicted"/>
<dbReference type="SUPFAM" id="SSF141868">
    <property type="entry name" value="EAL domain-like"/>
    <property type="match status" value="1"/>
</dbReference>
<dbReference type="PROSITE" id="PS50883">
    <property type="entry name" value="EAL"/>
    <property type="match status" value="1"/>
</dbReference>
<dbReference type="RefSeq" id="WP_017102331.1">
    <property type="nucleotide sequence ID" value="NZ_AJZO02000195.1"/>
</dbReference>
<keyword evidence="3" id="KW-1185">Reference proteome</keyword>
<feature type="domain" description="EAL" evidence="1">
    <location>
        <begin position="1"/>
        <end position="236"/>
    </location>
</feature>
<dbReference type="Proteomes" id="UP000094638">
    <property type="component" value="Unassembled WGS sequence"/>
</dbReference>
<reference evidence="2 3" key="1">
    <citation type="journal article" date="2012" name="Science">
        <title>Ecological populations of bacteria act as socially cohesive units of antibiotic production and resistance.</title>
        <authorList>
            <person name="Cordero O.X."/>
            <person name="Wildschutte H."/>
            <person name="Kirkup B."/>
            <person name="Proehl S."/>
            <person name="Ngo L."/>
            <person name="Hussain F."/>
            <person name="Le Roux F."/>
            <person name="Mincer T."/>
            <person name="Polz M.F."/>
        </authorList>
    </citation>
    <scope>NUCLEOTIDE SEQUENCE [LARGE SCALE GENOMIC DNA]</scope>
    <source>
        <strain evidence="2 3">1F-267</strain>
    </source>
</reference>
<accession>A0ABX3B501</accession>
<comment type="caution">
    <text evidence="2">The sequence shown here is derived from an EMBL/GenBank/DDBJ whole genome shotgun (WGS) entry which is preliminary data.</text>
</comment>
<organism evidence="2 3">
    <name type="scientific">Vibrio tasmaniensis 1F-267</name>
    <dbReference type="NCBI Taxonomy" id="1191324"/>
    <lineage>
        <taxon>Bacteria</taxon>
        <taxon>Pseudomonadati</taxon>
        <taxon>Pseudomonadota</taxon>
        <taxon>Gammaproteobacteria</taxon>
        <taxon>Vibrionales</taxon>
        <taxon>Vibrionaceae</taxon>
        <taxon>Vibrio</taxon>
    </lineage>
</organism>
<sequence length="236" mass="27587">MCFLFEQYLSGREIANKYNLNYKLQEITNLEGINIGYEILIDAKGFSVRQVDEIYNKGLMYPHPTKKLMRRIENYIEGGGQLLSGKSLFVNLERSHLCDKFLLCDIVILSKKLAHQNASLIIELTERDICGKCSKIDEGIYFLKKNKILLALDDYNINEGDFRNDELDAKVYNFIKIDFSSITNNLNYIEEILKKYDLKLIVEYIESESDKEWISENLKNTWALQGYLYNTFPIEI</sequence>
<dbReference type="Gene3D" id="3.20.20.450">
    <property type="entry name" value="EAL domain"/>
    <property type="match status" value="1"/>
</dbReference>
<evidence type="ECO:0000259" key="1">
    <source>
        <dbReference type="PROSITE" id="PS50883"/>
    </source>
</evidence>
<name>A0ABX3B501_9VIBR</name>
<dbReference type="InterPro" id="IPR035919">
    <property type="entry name" value="EAL_sf"/>
</dbReference>
<evidence type="ECO:0000313" key="2">
    <source>
        <dbReference type="EMBL" id="OEF47384.1"/>
    </source>
</evidence>